<dbReference type="PANTHER" id="PTHR13038">
    <property type="entry name" value="APG9 AUTOPHAGY 9"/>
    <property type="match status" value="1"/>
</dbReference>
<evidence type="ECO:0000256" key="10">
    <source>
        <dbReference type="RuleBase" id="RU364027"/>
    </source>
</evidence>
<evidence type="ECO:0000256" key="1">
    <source>
        <dbReference type="ARBA" id="ARBA00004511"/>
    </source>
</evidence>
<evidence type="ECO:0000256" key="5">
    <source>
        <dbReference type="ARBA" id="ARBA00022692"/>
    </source>
</evidence>
<keyword evidence="6 10" id="KW-1133">Transmembrane helix</keyword>
<dbReference type="Pfam" id="PF04109">
    <property type="entry name" value="ATG9"/>
    <property type="match status" value="1"/>
</dbReference>
<evidence type="ECO:0000256" key="6">
    <source>
        <dbReference type="ARBA" id="ARBA00022989"/>
    </source>
</evidence>
<keyword evidence="4 10" id="KW-0813">Transport</keyword>
<dbReference type="GO" id="GO:0034497">
    <property type="term" value="P:protein localization to phagophore assembly site"/>
    <property type="evidence" value="ECO:0007669"/>
    <property type="project" value="TreeGrafter"/>
</dbReference>
<feature type="region of interest" description="Disordered" evidence="11">
    <location>
        <begin position="33"/>
        <end position="54"/>
    </location>
</feature>
<gene>
    <name evidence="12" type="ORF">GSOID_T00026600001</name>
</gene>
<dbReference type="GO" id="GO:0000422">
    <property type="term" value="P:autophagy of mitochondrion"/>
    <property type="evidence" value="ECO:0007669"/>
    <property type="project" value="TreeGrafter"/>
</dbReference>
<evidence type="ECO:0000256" key="2">
    <source>
        <dbReference type="ARBA" id="ARBA00006185"/>
    </source>
</evidence>
<organism evidence="12">
    <name type="scientific">Oikopleura dioica</name>
    <name type="common">Tunicate</name>
    <dbReference type="NCBI Taxonomy" id="34765"/>
    <lineage>
        <taxon>Eukaryota</taxon>
        <taxon>Metazoa</taxon>
        <taxon>Chordata</taxon>
        <taxon>Tunicata</taxon>
        <taxon>Appendicularia</taxon>
        <taxon>Copelata</taxon>
        <taxon>Oikopleuridae</taxon>
        <taxon>Oikopleura</taxon>
    </lineage>
</organism>
<dbReference type="AlphaFoldDB" id="E4Z591"/>
<dbReference type="Proteomes" id="UP000011014">
    <property type="component" value="Unassembled WGS sequence"/>
</dbReference>
<dbReference type="EMBL" id="FN657596">
    <property type="protein sequence ID" value="CBY42869.1"/>
    <property type="molecule type" value="Genomic_DNA"/>
</dbReference>
<comment type="subcellular location">
    <subcellularLocation>
        <location evidence="1 10">Preautophagosomal structure membrane</location>
        <topology evidence="1 10">Multi-pass membrane protein</topology>
    </subcellularLocation>
</comment>
<comment type="function">
    <text evidence="10">Phospholipid scramblase involved in autophagy. Cycles between the preautophagosomal structure/phagophore assembly site (PAS) and the cytoplasmic vesicle pool and supplies membrane for the growing autophagosome. Lipid scramblase activity plays a key role in preautophagosomal structure/phagophore assembly by distributing the phospholipids that arrive through ATG2 from the cytoplasmic to the luminal leaflet of the bilayer, thereby driving autophagosomal membrane expansion.</text>
</comment>
<protein>
    <recommendedName>
        <fullName evidence="3 10">Autophagy-related protein 9</fullName>
    </recommendedName>
</protein>
<name>E4Z591_OIKDI</name>
<feature type="non-terminal residue" evidence="12">
    <location>
        <position position="116"/>
    </location>
</feature>
<dbReference type="GO" id="GO:0034727">
    <property type="term" value="P:piecemeal microautophagy of the nucleus"/>
    <property type="evidence" value="ECO:0007669"/>
    <property type="project" value="TreeGrafter"/>
</dbReference>
<proteinExistence type="inferred from homology"/>
<keyword evidence="9 10" id="KW-0472">Membrane</keyword>
<comment type="similarity">
    <text evidence="2 10">Belongs to the ATG9 family.</text>
</comment>
<keyword evidence="7 10" id="KW-0072">Autophagy</keyword>
<sequence>MRVSYVRETDGGPRCSVMFNAEPLGFEEGRRFVSDSEDSDGENAPIHNVTQSHQRKNRWHHVQDLDSFFTRVYQYHQQHGLMCMALSSSFELIRFIFIVWFSTELRHCVDYSILFR</sequence>
<dbReference type="GO" id="GO:0005776">
    <property type="term" value="C:autophagosome"/>
    <property type="evidence" value="ECO:0007669"/>
    <property type="project" value="TreeGrafter"/>
</dbReference>
<dbReference type="PANTHER" id="PTHR13038:SF10">
    <property type="entry name" value="AUTOPHAGY-RELATED PROTEIN 9"/>
    <property type="match status" value="1"/>
</dbReference>
<keyword evidence="8 10" id="KW-0445">Lipid transport</keyword>
<evidence type="ECO:0000256" key="3">
    <source>
        <dbReference type="ARBA" id="ARBA00018074"/>
    </source>
</evidence>
<evidence type="ECO:0000256" key="9">
    <source>
        <dbReference type="ARBA" id="ARBA00023136"/>
    </source>
</evidence>
<dbReference type="GO" id="GO:0061709">
    <property type="term" value="P:reticulophagy"/>
    <property type="evidence" value="ECO:0007669"/>
    <property type="project" value="TreeGrafter"/>
</dbReference>
<dbReference type="GO" id="GO:0006869">
    <property type="term" value="P:lipid transport"/>
    <property type="evidence" value="ECO:0007669"/>
    <property type="project" value="UniProtKB-KW"/>
</dbReference>
<dbReference type="InterPro" id="IPR007241">
    <property type="entry name" value="Autophagy-rel_prot_9"/>
</dbReference>
<evidence type="ECO:0000256" key="7">
    <source>
        <dbReference type="ARBA" id="ARBA00023006"/>
    </source>
</evidence>
<feature type="transmembrane region" description="Helical" evidence="10">
    <location>
        <begin position="81"/>
        <end position="101"/>
    </location>
</feature>
<evidence type="ECO:0000256" key="11">
    <source>
        <dbReference type="SAM" id="MobiDB-lite"/>
    </source>
</evidence>
<comment type="caution">
    <text evidence="10">Lacks conserved residue(s) required for the propagation of feature annotation.</text>
</comment>
<accession>E4Z591</accession>
<evidence type="ECO:0000313" key="12">
    <source>
        <dbReference type="EMBL" id="CBY42869.1"/>
    </source>
</evidence>
<evidence type="ECO:0000256" key="4">
    <source>
        <dbReference type="ARBA" id="ARBA00022448"/>
    </source>
</evidence>
<dbReference type="GO" id="GO:0034045">
    <property type="term" value="C:phagophore assembly site membrane"/>
    <property type="evidence" value="ECO:0007669"/>
    <property type="project" value="UniProtKB-SubCell"/>
</dbReference>
<keyword evidence="5 10" id="KW-0812">Transmembrane</keyword>
<reference evidence="12" key="1">
    <citation type="journal article" date="2010" name="Science">
        <title>Plasticity of animal genome architecture unmasked by rapid evolution of a pelagic tunicate.</title>
        <authorList>
            <person name="Denoeud F."/>
            <person name="Henriet S."/>
            <person name="Mungpakdee S."/>
            <person name="Aury J.M."/>
            <person name="Da Silva C."/>
            <person name="Brinkmann H."/>
            <person name="Mikhaleva J."/>
            <person name="Olsen L.C."/>
            <person name="Jubin C."/>
            <person name="Canestro C."/>
            <person name="Bouquet J.M."/>
            <person name="Danks G."/>
            <person name="Poulain J."/>
            <person name="Campsteijn C."/>
            <person name="Adamski M."/>
            <person name="Cross I."/>
            <person name="Yadetie F."/>
            <person name="Muffato M."/>
            <person name="Louis A."/>
            <person name="Butcher S."/>
            <person name="Tsagkogeorga G."/>
            <person name="Konrad A."/>
            <person name="Singh S."/>
            <person name="Jensen M.F."/>
            <person name="Cong E.H."/>
            <person name="Eikeseth-Otteraa H."/>
            <person name="Noel B."/>
            <person name="Anthouard V."/>
            <person name="Porcel B.M."/>
            <person name="Kachouri-Lafond R."/>
            <person name="Nishino A."/>
            <person name="Ugolini M."/>
            <person name="Chourrout P."/>
            <person name="Nishida H."/>
            <person name="Aasland R."/>
            <person name="Huzurbazar S."/>
            <person name="Westhof E."/>
            <person name="Delsuc F."/>
            <person name="Lehrach H."/>
            <person name="Reinhardt R."/>
            <person name="Weissenbach J."/>
            <person name="Roy S.W."/>
            <person name="Artiguenave F."/>
            <person name="Postlethwait J.H."/>
            <person name="Manak J.R."/>
            <person name="Thompson E.M."/>
            <person name="Jaillon O."/>
            <person name="Du Pasquier L."/>
            <person name="Boudinot P."/>
            <person name="Liberles D.A."/>
            <person name="Volff J.N."/>
            <person name="Philippe H."/>
            <person name="Lenhard B."/>
            <person name="Roest Crollius H."/>
            <person name="Wincker P."/>
            <person name="Chourrout D."/>
        </authorList>
    </citation>
    <scope>NUCLEOTIDE SEQUENCE [LARGE SCALE GENOMIC DNA]</scope>
</reference>
<evidence type="ECO:0000256" key="8">
    <source>
        <dbReference type="ARBA" id="ARBA00023055"/>
    </source>
</evidence>